<dbReference type="GO" id="GO:0005886">
    <property type="term" value="C:plasma membrane"/>
    <property type="evidence" value="ECO:0007669"/>
    <property type="project" value="TreeGrafter"/>
</dbReference>
<dbReference type="InterPro" id="IPR000014">
    <property type="entry name" value="PAS"/>
</dbReference>
<dbReference type="RefSeq" id="WP_149487811.1">
    <property type="nucleotide sequence ID" value="NZ_CP036150.1"/>
</dbReference>
<dbReference type="Proteomes" id="UP000324209">
    <property type="component" value="Chromosome"/>
</dbReference>
<dbReference type="PROSITE" id="PS50839">
    <property type="entry name" value="CHASE"/>
    <property type="match status" value="1"/>
</dbReference>
<dbReference type="InterPro" id="IPR013656">
    <property type="entry name" value="PAS_4"/>
</dbReference>
<dbReference type="InterPro" id="IPR029787">
    <property type="entry name" value="Nucleotide_cyclase"/>
</dbReference>
<protein>
    <recommendedName>
        <fullName evidence="2">diguanylate cyclase</fullName>
        <ecNumber evidence="2">2.7.7.65</ecNumber>
    </recommendedName>
</protein>
<name>A0A5C1QRA6_9SPIO</name>
<dbReference type="Pfam" id="PF08448">
    <property type="entry name" value="PAS_4"/>
    <property type="match status" value="1"/>
</dbReference>
<dbReference type="Pfam" id="PF00990">
    <property type="entry name" value="GGDEF"/>
    <property type="match status" value="1"/>
</dbReference>
<dbReference type="InterPro" id="IPR042240">
    <property type="entry name" value="CHASE_sf"/>
</dbReference>
<dbReference type="CDD" id="cd01949">
    <property type="entry name" value="GGDEF"/>
    <property type="match status" value="1"/>
</dbReference>
<comment type="catalytic activity">
    <reaction evidence="6">
        <text>2 GTP = 3',3'-c-di-GMP + 2 diphosphate</text>
        <dbReference type="Rhea" id="RHEA:24898"/>
        <dbReference type="ChEBI" id="CHEBI:33019"/>
        <dbReference type="ChEBI" id="CHEBI:37565"/>
        <dbReference type="ChEBI" id="CHEBI:58805"/>
        <dbReference type="EC" id="2.7.7.65"/>
    </reaction>
</comment>
<keyword evidence="13" id="KW-1185">Reference proteome</keyword>
<dbReference type="PROSITE" id="PS50112">
    <property type="entry name" value="PAS"/>
    <property type="match status" value="2"/>
</dbReference>
<dbReference type="EC" id="2.7.7.65" evidence="2"/>
<dbReference type="Pfam" id="PF00989">
    <property type="entry name" value="PAS"/>
    <property type="match status" value="1"/>
</dbReference>
<dbReference type="CDD" id="cd00130">
    <property type="entry name" value="PAS"/>
    <property type="match status" value="2"/>
</dbReference>
<dbReference type="GO" id="GO:0052621">
    <property type="term" value="F:diguanylate cyclase activity"/>
    <property type="evidence" value="ECO:0007669"/>
    <property type="project" value="UniProtKB-EC"/>
</dbReference>
<organism evidence="12 13">
    <name type="scientific">Oceanispirochaeta crateris</name>
    <dbReference type="NCBI Taxonomy" id="2518645"/>
    <lineage>
        <taxon>Bacteria</taxon>
        <taxon>Pseudomonadati</taxon>
        <taxon>Spirochaetota</taxon>
        <taxon>Spirochaetia</taxon>
        <taxon>Spirochaetales</taxon>
        <taxon>Spirochaetaceae</taxon>
        <taxon>Oceanispirochaeta</taxon>
    </lineage>
</organism>
<reference evidence="12 13" key="1">
    <citation type="submission" date="2019-02" db="EMBL/GenBank/DDBJ databases">
        <title>Complete Genome Sequence and Methylome Analysis of free living Spirochaetas.</title>
        <authorList>
            <person name="Fomenkov A."/>
            <person name="Dubinina G."/>
            <person name="Leshcheva N."/>
            <person name="Mikheeva N."/>
            <person name="Grabovich M."/>
            <person name="Vincze T."/>
            <person name="Roberts R.J."/>
        </authorList>
    </citation>
    <scope>NUCLEOTIDE SEQUENCE [LARGE SCALE GENOMIC DNA]</scope>
    <source>
        <strain evidence="12 13">K2</strain>
    </source>
</reference>
<accession>A0A5C1QRA6</accession>
<feature type="domain" description="PAS" evidence="8">
    <location>
        <begin position="577"/>
        <end position="628"/>
    </location>
</feature>
<evidence type="ECO:0000256" key="3">
    <source>
        <dbReference type="ARBA" id="ARBA00022692"/>
    </source>
</evidence>
<dbReference type="KEGG" id="ock:EXM22_17765"/>
<dbReference type="PANTHER" id="PTHR45138:SF9">
    <property type="entry name" value="DIGUANYLATE CYCLASE DGCM-RELATED"/>
    <property type="match status" value="1"/>
</dbReference>
<dbReference type="SMART" id="SM00267">
    <property type="entry name" value="GGDEF"/>
    <property type="match status" value="1"/>
</dbReference>
<feature type="domain" description="PAC" evidence="9">
    <location>
        <begin position="510"/>
        <end position="562"/>
    </location>
</feature>
<dbReference type="FunFam" id="3.30.70.270:FF:000001">
    <property type="entry name" value="Diguanylate cyclase domain protein"/>
    <property type="match status" value="1"/>
</dbReference>
<feature type="domain" description="PAS" evidence="8">
    <location>
        <begin position="290"/>
        <end position="360"/>
    </location>
</feature>
<dbReference type="InterPro" id="IPR000160">
    <property type="entry name" value="GGDEF_dom"/>
</dbReference>
<evidence type="ECO:0000256" key="5">
    <source>
        <dbReference type="ARBA" id="ARBA00023136"/>
    </source>
</evidence>
<evidence type="ECO:0000313" key="12">
    <source>
        <dbReference type="EMBL" id="QEN09739.1"/>
    </source>
</evidence>
<feature type="domain" description="CHASE" evidence="10">
    <location>
        <begin position="104"/>
        <end position="245"/>
    </location>
</feature>
<dbReference type="SMART" id="SM00091">
    <property type="entry name" value="PAS"/>
    <property type="match status" value="2"/>
</dbReference>
<dbReference type="PANTHER" id="PTHR45138">
    <property type="entry name" value="REGULATORY COMPONENTS OF SENSORY TRANSDUCTION SYSTEM"/>
    <property type="match status" value="1"/>
</dbReference>
<dbReference type="SMART" id="SM01079">
    <property type="entry name" value="CHASE"/>
    <property type="match status" value="1"/>
</dbReference>
<dbReference type="NCBIfam" id="TIGR00254">
    <property type="entry name" value="GGDEF"/>
    <property type="match status" value="1"/>
</dbReference>
<dbReference type="InterPro" id="IPR050469">
    <property type="entry name" value="Diguanylate_Cyclase"/>
</dbReference>
<dbReference type="Gene3D" id="3.30.450.20">
    <property type="entry name" value="PAS domain"/>
    <property type="match status" value="3"/>
</dbReference>
<dbReference type="InterPro" id="IPR013655">
    <property type="entry name" value="PAS_fold_3"/>
</dbReference>
<evidence type="ECO:0000259" key="10">
    <source>
        <dbReference type="PROSITE" id="PS50839"/>
    </source>
</evidence>
<evidence type="ECO:0000256" key="6">
    <source>
        <dbReference type="ARBA" id="ARBA00034247"/>
    </source>
</evidence>
<proteinExistence type="predicted"/>
<dbReference type="InterPro" id="IPR000700">
    <property type="entry name" value="PAS-assoc_C"/>
</dbReference>
<keyword evidence="5 7" id="KW-0472">Membrane</keyword>
<sequence length="864" mass="98524">MKNKTIQTTALTFILLTIMGVVSGFLIHQFLLERYQAEERELVREFSGSIRASMESTLSNDLNIVHSMAAYLSVHPDVTQEGFKDFASQIFRDSTTLTNLAAAPNLVLTYVYPVAGNESILGVDFRDIPEQLPLVNKARESGDLVVAGPVDLVQGGQGILGRAPVFYEDKGNIVFWGIVSSLISFDSLIDELLPFLDKYNLKLSVRGINGSGAWGRAFFGNDDLFEEENGIQSMVMFPNGSWQIAVAPVDGWHTGHRYHFPVIFSIAIFVVFVTVFVFIRSHLNEKIRENEMRLDDITKASSDIIWETDRFGVLRYVSGKGESLLGITRDKLIGYSIFDFISTEKDPNSIMTLRDLMEARKAIVDYEVWLKTADPQPVCVLRNAIPLFEHRTQELIGYRGVDKNISLQKNLQLELEENANLLDLFFKQSLDGFFFMMLDEPVEWNDSVDKDAVLDYVFKHQRVTKINKALLQQYRASEEDFLGLTPTGFFAHDYKMGRHLWRKLFDEGQLHIDTDEKRFDGSSVTFEGDYIILFDGQGRITGHFGVQRDVTIERDREFQLQRYIAINDKNIIISQTNLDGIITYASDAFCLICGYAKEELVGQSHNIIRHPEVSDKIYKELWETISSGKTWYGEFKNKKKDGSFYWVNSIVLPVENRHGERFAYMSVRQDITAKKELEILSVTDRLTGLFNRQKLDRSLEEQRLRFSRYGEIFSVILLDIDHFKSVNDKFGHLEGDRILKCFSQIIQGQIRKTDIAGRWGGEEFLILCPHTDLDGAVARAEEIRRSIEEYDFGLGRSVLASFGVAQVAIEISENPEEDHEVNHPNEGVLTSISIHMITDQLLRSADAALYKAKEEGRNRVVRAL</sequence>
<feature type="domain" description="GGDEF" evidence="11">
    <location>
        <begin position="711"/>
        <end position="864"/>
    </location>
</feature>
<evidence type="ECO:0000256" key="7">
    <source>
        <dbReference type="SAM" id="Phobius"/>
    </source>
</evidence>
<evidence type="ECO:0000313" key="13">
    <source>
        <dbReference type="Proteomes" id="UP000324209"/>
    </source>
</evidence>
<dbReference type="SMART" id="SM00086">
    <property type="entry name" value="PAC"/>
    <property type="match status" value="3"/>
</dbReference>
<dbReference type="GO" id="GO:0007165">
    <property type="term" value="P:signal transduction"/>
    <property type="evidence" value="ECO:0007669"/>
    <property type="project" value="UniProtKB-ARBA"/>
</dbReference>
<dbReference type="SUPFAM" id="SSF55785">
    <property type="entry name" value="PYP-like sensor domain (PAS domain)"/>
    <property type="match status" value="3"/>
</dbReference>
<evidence type="ECO:0000259" key="9">
    <source>
        <dbReference type="PROSITE" id="PS50113"/>
    </source>
</evidence>
<keyword evidence="4 7" id="KW-1133">Transmembrane helix</keyword>
<dbReference type="EMBL" id="CP036150">
    <property type="protein sequence ID" value="QEN09739.1"/>
    <property type="molecule type" value="Genomic_DNA"/>
</dbReference>
<dbReference type="InterPro" id="IPR043128">
    <property type="entry name" value="Rev_trsase/Diguanyl_cyclase"/>
</dbReference>
<evidence type="ECO:0000259" key="11">
    <source>
        <dbReference type="PROSITE" id="PS50887"/>
    </source>
</evidence>
<dbReference type="InterPro" id="IPR035965">
    <property type="entry name" value="PAS-like_dom_sf"/>
</dbReference>
<evidence type="ECO:0000256" key="4">
    <source>
        <dbReference type="ARBA" id="ARBA00022989"/>
    </source>
</evidence>
<gene>
    <name evidence="12" type="ORF">EXM22_17765</name>
</gene>
<evidence type="ECO:0000259" key="8">
    <source>
        <dbReference type="PROSITE" id="PS50112"/>
    </source>
</evidence>
<feature type="transmembrane region" description="Helical" evidence="7">
    <location>
        <begin position="258"/>
        <end position="279"/>
    </location>
</feature>
<dbReference type="Gene3D" id="3.30.450.350">
    <property type="entry name" value="CHASE domain"/>
    <property type="match status" value="1"/>
</dbReference>
<dbReference type="Pfam" id="PF08447">
    <property type="entry name" value="PAS_3"/>
    <property type="match status" value="1"/>
</dbReference>
<dbReference type="PROSITE" id="PS50113">
    <property type="entry name" value="PAC"/>
    <property type="match status" value="2"/>
</dbReference>
<evidence type="ECO:0000256" key="1">
    <source>
        <dbReference type="ARBA" id="ARBA00004370"/>
    </source>
</evidence>
<dbReference type="AlphaFoldDB" id="A0A5C1QRA6"/>
<dbReference type="InterPro" id="IPR006189">
    <property type="entry name" value="CHASE_dom"/>
</dbReference>
<evidence type="ECO:0000256" key="2">
    <source>
        <dbReference type="ARBA" id="ARBA00012528"/>
    </source>
</evidence>
<keyword evidence="3 7" id="KW-0812">Transmembrane</keyword>
<dbReference type="Pfam" id="PF03924">
    <property type="entry name" value="CHASE"/>
    <property type="match status" value="1"/>
</dbReference>
<dbReference type="Gene3D" id="3.30.70.270">
    <property type="match status" value="1"/>
</dbReference>
<feature type="domain" description="PAC" evidence="9">
    <location>
        <begin position="631"/>
        <end position="683"/>
    </location>
</feature>
<dbReference type="InterPro" id="IPR001610">
    <property type="entry name" value="PAC"/>
</dbReference>
<dbReference type="GO" id="GO:0006355">
    <property type="term" value="P:regulation of DNA-templated transcription"/>
    <property type="evidence" value="ECO:0007669"/>
    <property type="project" value="InterPro"/>
</dbReference>
<dbReference type="GO" id="GO:1902201">
    <property type="term" value="P:negative regulation of bacterial-type flagellum-dependent cell motility"/>
    <property type="evidence" value="ECO:0007669"/>
    <property type="project" value="TreeGrafter"/>
</dbReference>
<comment type="subcellular location">
    <subcellularLocation>
        <location evidence="1">Membrane</location>
    </subcellularLocation>
</comment>
<dbReference type="OrthoDB" id="9779586at2"/>
<dbReference type="PROSITE" id="PS50887">
    <property type="entry name" value="GGDEF"/>
    <property type="match status" value="1"/>
</dbReference>
<dbReference type="SUPFAM" id="SSF55073">
    <property type="entry name" value="Nucleotide cyclase"/>
    <property type="match status" value="1"/>
</dbReference>
<dbReference type="InterPro" id="IPR013767">
    <property type="entry name" value="PAS_fold"/>
</dbReference>
<dbReference type="NCBIfam" id="TIGR00229">
    <property type="entry name" value="sensory_box"/>
    <property type="match status" value="2"/>
</dbReference>
<dbReference type="GO" id="GO:0043709">
    <property type="term" value="P:cell adhesion involved in single-species biofilm formation"/>
    <property type="evidence" value="ECO:0007669"/>
    <property type="project" value="TreeGrafter"/>
</dbReference>